<proteinExistence type="predicted"/>
<name>K0SA77_THAOC</name>
<dbReference type="Gene3D" id="6.10.140.2220">
    <property type="match status" value="1"/>
</dbReference>
<evidence type="ECO:0000259" key="1">
    <source>
        <dbReference type="PROSITE" id="PS50280"/>
    </source>
</evidence>
<dbReference type="InterPro" id="IPR001214">
    <property type="entry name" value="SET_dom"/>
</dbReference>
<dbReference type="GO" id="GO:0005634">
    <property type="term" value="C:nucleus"/>
    <property type="evidence" value="ECO:0007669"/>
    <property type="project" value="TreeGrafter"/>
</dbReference>
<protein>
    <recommendedName>
        <fullName evidence="1">SET domain-containing protein</fullName>
    </recommendedName>
</protein>
<dbReference type="EMBL" id="AGNL01019395">
    <property type="protein sequence ID" value="EJK61854.1"/>
    <property type="molecule type" value="Genomic_DNA"/>
</dbReference>
<dbReference type="InterPro" id="IPR011990">
    <property type="entry name" value="TPR-like_helical_dom_sf"/>
</dbReference>
<reference evidence="2 3" key="1">
    <citation type="journal article" date="2012" name="Genome Biol.">
        <title>Genome and low-iron response of an oceanic diatom adapted to chronic iron limitation.</title>
        <authorList>
            <person name="Lommer M."/>
            <person name="Specht M."/>
            <person name="Roy A.S."/>
            <person name="Kraemer L."/>
            <person name="Andreson R."/>
            <person name="Gutowska M.A."/>
            <person name="Wolf J."/>
            <person name="Bergner S.V."/>
            <person name="Schilhabel M.B."/>
            <person name="Klostermeier U.C."/>
            <person name="Beiko R.G."/>
            <person name="Rosenstiel P."/>
            <person name="Hippler M."/>
            <person name="Laroche J."/>
        </authorList>
    </citation>
    <scope>NUCLEOTIDE SEQUENCE [LARGE SCALE GENOMIC DNA]</scope>
    <source>
        <strain evidence="2 3">CCMP1005</strain>
    </source>
</reference>
<dbReference type="PANTHER" id="PTHR12197:SF251">
    <property type="entry name" value="EG:BACR7C10.4 PROTEIN"/>
    <property type="match status" value="1"/>
</dbReference>
<gene>
    <name evidence="2" type="ORF">THAOC_17577</name>
</gene>
<dbReference type="PANTHER" id="PTHR12197">
    <property type="entry name" value="HISTONE-LYSINE N-METHYLTRANSFERASE SMYD"/>
    <property type="match status" value="1"/>
</dbReference>
<dbReference type="Proteomes" id="UP000266841">
    <property type="component" value="Unassembled WGS sequence"/>
</dbReference>
<feature type="domain" description="SET" evidence="1">
    <location>
        <begin position="426"/>
        <end position="529"/>
    </location>
</feature>
<dbReference type="Gene3D" id="2.170.270.10">
    <property type="entry name" value="SET domain"/>
    <property type="match status" value="1"/>
</dbReference>
<dbReference type="SUPFAM" id="SSF82199">
    <property type="entry name" value="SET domain"/>
    <property type="match status" value="1"/>
</dbReference>
<dbReference type="InterPro" id="IPR050869">
    <property type="entry name" value="H3K4_H4K5_MeTrfase"/>
</dbReference>
<sequence>MFPAPFFGVDSKPLSAREKFELCEVPSETTGEAPLSYMSPCSQSFVEFSHLAPGRRTPRSMNSTRVDRLENVHSIPWKSFTMLTKDACPKLLVDFWIIVWYPDAKDVVDEEFVKVEVRFEGRIIKELHLIVTERQRSAHGDITGFEIRRFSNGDLHAADSQVNYKYVQMDVGTLTDGLSPNIHRSTAIASIIRFACFRLLPIASDHSLFNRMDGIERLPGWTSVRAIENNTMPLTSDHACVECPCIRIEQGLYGRHAIASKAVRAGKVVSASIPVAHRLLSPAQEEDDGKRRCARCFAQESDTGIKFGRCTRSCQKADFSQHKLECQYIMKRRKQFGTITPESAEEDAIPLLLRTFCALKFAKDECETVHAETDHAPGQIVSCGREHFASLAVSSDQLSYPLTLDSPGMKLAKRLMLSFAAKGSTDTEEVSPQEKEGLVLRILGCKEKTLDEAIRHTLTAFQQNNFGVTDSLYAPIGEAVYPHAALLNHSCSPNCILRYKIGLESSPPQLEIVACKDISSGEELVHSYVDLVLPTETRRNRLRDTHGFICECKRCAGQCTVELPRDRQSWMLWPTKERLGEIPSSTPTQQIDIEEAIGGRSGEAEHLQIVNTSRLLQDQATRAMVNGNNDLEIQLLQQAVGVFLLSGGFSPFHNELYTARCAYFSALLANGKIDEGIEQCEHIVSSLSVCLGNVKHHPLLGLQLYTLGDLCSGGGCGQKAANAYRWAYEIMSVSHGAQDPMVQALIRKRL</sequence>
<evidence type="ECO:0000313" key="2">
    <source>
        <dbReference type="EMBL" id="EJK61854.1"/>
    </source>
</evidence>
<keyword evidence="3" id="KW-1185">Reference proteome</keyword>
<dbReference type="Pfam" id="PF00856">
    <property type="entry name" value="SET"/>
    <property type="match status" value="1"/>
</dbReference>
<dbReference type="Gene3D" id="1.10.220.160">
    <property type="match status" value="1"/>
</dbReference>
<dbReference type="AlphaFoldDB" id="K0SA77"/>
<organism evidence="2 3">
    <name type="scientific">Thalassiosira oceanica</name>
    <name type="common">Marine diatom</name>
    <dbReference type="NCBI Taxonomy" id="159749"/>
    <lineage>
        <taxon>Eukaryota</taxon>
        <taxon>Sar</taxon>
        <taxon>Stramenopiles</taxon>
        <taxon>Ochrophyta</taxon>
        <taxon>Bacillariophyta</taxon>
        <taxon>Coscinodiscophyceae</taxon>
        <taxon>Thalassiosirophycidae</taxon>
        <taxon>Thalassiosirales</taxon>
        <taxon>Thalassiosiraceae</taxon>
        <taxon>Thalassiosira</taxon>
    </lineage>
</organism>
<accession>K0SA77</accession>
<comment type="caution">
    <text evidence="2">The sequence shown here is derived from an EMBL/GenBank/DDBJ whole genome shotgun (WGS) entry which is preliminary data.</text>
</comment>
<dbReference type="OrthoDB" id="265717at2759"/>
<dbReference type="eggNOG" id="KOG2084">
    <property type="taxonomic scope" value="Eukaryota"/>
</dbReference>
<dbReference type="Gene3D" id="1.25.40.10">
    <property type="entry name" value="Tetratricopeptide repeat domain"/>
    <property type="match status" value="1"/>
</dbReference>
<dbReference type="InterPro" id="IPR046341">
    <property type="entry name" value="SET_dom_sf"/>
</dbReference>
<dbReference type="PROSITE" id="PS50280">
    <property type="entry name" value="SET"/>
    <property type="match status" value="1"/>
</dbReference>
<evidence type="ECO:0000313" key="3">
    <source>
        <dbReference type="Proteomes" id="UP000266841"/>
    </source>
</evidence>